<protein>
    <submittedName>
        <fullName evidence="1">Uncharacterized protein</fullName>
    </submittedName>
</protein>
<evidence type="ECO:0000313" key="2">
    <source>
        <dbReference type="Proteomes" id="UP000028870"/>
    </source>
</evidence>
<evidence type="ECO:0000313" key="1">
    <source>
        <dbReference type="EMBL" id="CDO09102.1"/>
    </source>
</evidence>
<dbReference type="AlphaFoldDB" id="W9B1U9"/>
<comment type="caution">
    <text evidence="1">The sequence shown here is derived from an EMBL/GenBank/DDBJ whole genome shotgun (WGS) entry which is preliminary data.</text>
</comment>
<keyword evidence="2" id="KW-1185">Reference proteome</keyword>
<dbReference type="RefSeq" id="WP_165576356.1">
    <property type="nucleotide sequence ID" value="NZ_CCBB010000003.1"/>
</dbReference>
<sequence length="46" mass="4710">MAVREVLNSALAFLRPGHAVHPVPGAYIPLLALQPRGPGPGPSGAR</sequence>
<dbReference type="EMBL" id="CCBB010000003">
    <property type="protein sequence ID" value="CDO09102.1"/>
    <property type="molecule type" value="Genomic_DNA"/>
</dbReference>
<reference evidence="1" key="2">
    <citation type="submission" date="2014-03" db="EMBL/GenBank/DDBJ databases">
        <authorList>
            <person name="Urmite Genomes"/>
        </authorList>
    </citation>
    <scope>NUCLEOTIDE SEQUENCE</scope>
    <source>
        <strain evidence="1">DSM 44829</strain>
    </source>
</reference>
<dbReference type="Proteomes" id="UP000028870">
    <property type="component" value="Unassembled WGS sequence"/>
</dbReference>
<reference evidence="1" key="1">
    <citation type="submission" date="2014-03" db="EMBL/GenBank/DDBJ databases">
        <title>Draft Genome Sequence of Mycobacterium cosmeticum DSM 44829.</title>
        <authorList>
            <person name="Croce O."/>
            <person name="Robert C."/>
            <person name="Raoult D."/>
            <person name="Drancourt M."/>
        </authorList>
    </citation>
    <scope>NUCLEOTIDE SEQUENCE [LARGE SCALE GENOMIC DNA]</scope>
    <source>
        <strain evidence="1">DSM 44829</strain>
    </source>
</reference>
<accession>W9B1U9</accession>
<organism evidence="1 2">
    <name type="scientific">Mycolicibacterium cosmeticum</name>
    <dbReference type="NCBI Taxonomy" id="258533"/>
    <lineage>
        <taxon>Bacteria</taxon>
        <taxon>Bacillati</taxon>
        <taxon>Actinomycetota</taxon>
        <taxon>Actinomycetes</taxon>
        <taxon>Mycobacteriales</taxon>
        <taxon>Mycobacteriaceae</taxon>
        <taxon>Mycolicibacterium</taxon>
    </lineage>
</organism>
<proteinExistence type="predicted"/>
<gene>
    <name evidence="1" type="ORF">BN977_03922</name>
</gene>
<dbReference type="STRING" id="258533.BN977_03922"/>
<name>W9B1U9_MYCCO</name>